<feature type="domain" description="Mos1 transposase HTH" evidence="1">
    <location>
        <begin position="22"/>
        <end position="61"/>
    </location>
</feature>
<evidence type="ECO:0000313" key="2">
    <source>
        <dbReference type="EnsemblMetazoa" id="tetur31g02052.1"/>
    </source>
</evidence>
<dbReference type="Pfam" id="PF01359">
    <property type="entry name" value="Transposase_1"/>
    <property type="match status" value="1"/>
</dbReference>
<dbReference type="Gene3D" id="3.30.420.10">
    <property type="entry name" value="Ribonuclease H-like superfamily/Ribonuclease H"/>
    <property type="match status" value="1"/>
</dbReference>
<dbReference type="InterPro" id="IPR052709">
    <property type="entry name" value="Transposase-MT_Hybrid"/>
</dbReference>
<evidence type="ECO:0000259" key="1">
    <source>
        <dbReference type="Pfam" id="PF17906"/>
    </source>
</evidence>
<proteinExistence type="predicted"/>
<organism evidence="2 3">
    <name type="scientific">Tetranychus urticae</name>
    <name type="common">Two-spotted spider mite</name>
    <dbReference type="NCBI Taxonomy" id="32264"/>
    <lineage>
        <taxon>Eukaryota</taxon>
        <taxon>Metazoa</taxon>
        <taxon>Ecdysozoa</taxon>
        <taxon>Arthropoda</taxon>
        <taxon>Chelicerata</taxon>
        <taxon>Arachnida</taxon>
        <taxon>Acari</taxon>
        <taxon>Acariformes</taxon>
        <taxon>Trombidiformes</taxon>
        <taxon>Prostigmata</taxon>
        <taxon>Eleutherengona</taxon>
        <taxon>Raphignathae</taxon>
        <taxon>Tetranychoidea</taxon>
        <taxon>Tetranychidae</taxon>
        <taxon>Tetranychus</taxon>
    </lineage>
</organism>
<dbReference type="PANTHER" id="PTHR46060:SF1">
    <property type="entry name" value="MARINER MOS1 TRANSPOSASE-LIKE PROTEIN"/>
    <property type="match status" value="1"/>
</dbReference>
<reference evidence="2" key="2">
    <citation type="submission" date="2016-04" db="UniProtKB">
        <authorList>
            <consortium name="EnsemblMetazoa"/>
        </authorList>
    </citation>
    <scope>IDENTIFICATION</scope>
</reference>
<accession>A0A158P5I0</accession>
<keyword evidence="3" id="KW-1185">Reference proteome</keyword>
<dbReference type="InterPro" id="IPR041426">
    <property type="entry name" value="Mos1_HTH"/>
</dbReference>
<dbReference type="STRING" id="32264.A0A158P5I0"/>
<dbReference type="GO" id="GO:0003676">
    <property type="term" value="F:nucleic acid binding"/>
    <property type="evidence" value="ECO:0007669"/>
    <property type="project" value="InterPro"/>
</dbReference>
<dbReference type="AlphaFoldDB" id="A0A158P5I0"/>
<dbReference type="Proteomes" id="UP000015104">
    <property type="component" value="Unassembled WGS sequence"/>
</dbReference>
<dbReference type="InterPro" id="IPR001888">
    <property type="entry name" value="Transposase_1"/>
</dbReference>
<evidence type="ECO:0000313" key="3">
    <source>
        <dbReference type="Proteomes" id="UP000015104"/>
    </source>
</evidence>
<dbReference type="EnsemblMetazoa" id="tetur31g02052.1">
    <property type="protein sequence ID" value="tetur31g02052.1"/>
    <property type="gene ID" value="tetur31g02052"/>
</dbReference>
<name>A0A158P5I0_TETUR</name>
<sequence>MDYQEILTESVSDEEQRVFLKFCAIEGCSNSVAHSNLVKKVGNKALSRHTVDYWMSKFRSGVTSCKDSRGGDHQDEARKAERIEKIQAELATTKTGIPETTVKRILKNDLKLKKLLGRWVPHELTEVNMEHRVLACKENLRIHKKTPTIIQRTVSIDETWVSLYMEPDKNQMREWRRSDEPPSKAPKQNIHGEKRMLIMAMDFTGIAFWELLPEKTTVTGEVYRKFLGKHLPNWLGTRNSQHLWLLHDNARPHKHKDVKELLAEKGISVWNHPPYSPDISPLDYGCFAQLKRELRGIKHTGWHEFERALKAAVKKLNDSGSMNAISKLPKRWQAVVDSEGQYI</sequence>
<dbReference type="PANTHER" id="PTHR46060">
    <property type="entry name" value="MARINER MOS1 TRANSPOSASE-LIKE PROTEIN"/>
    <property type="match status" value="1"/>
</dbReference>
<protein>
    <recommendedName>
        <fullName evidence="1">Mos1 transposase HTH domain-containing protein</fullName>
    </recommendedName>
</protein>
<dbReference type="InterPro" id="IPR036397">
    <property type="entry name" value="RNaseH_sf"/>
</dbReference>
<reference evidence="3" key="1">
    <citation type="submission" date="2011-08" db="EMBL/GenBank/DDBJ databases">
        <authorList>
            <person name="Rombauts S."/>
        </authorList>
    </citation>
    <scope>NUCLEOTIDE SEQUENCE</scope>
    <source>
        <strain evidence="3">London</strain>
    </source>
</reference>
<dbReference type="EMBL" id="CAEY01000896">
    <property type="status" value="NOT_ANNOTATED_CDS"/>
    <property type="molecule type" value="Genomic_DNA"/>
</dbReference>
<dbReference type="Gene3D" id="1.10.10.1450">
    <property type="match status" value="1"/>
</dbReference>
<dbReference type="Pfam" id="PF17906">
    <property type="entry name" value="HTH_48"/>
    <property type="match status" value="1"/>
</dbReference>